<evidence type="ECO:0000259" key="2">
    <source>
        <dbReference type="Pfam" id="PF14238"/>
    </source>
</evidence>
<keyword evidence="1" id="KW-0732">Signal</keyword>
<dbReference type="EMBL" id="CAXAMM010018652">
    <property type="protein sequence ID" value="CAK9043825.1"/>
    <property type="molecule type" value="Genomic_DNA"/>
</dbReference>
<sequence>MVFAGVAVACVGIATAAHISYQPAEPKIYDIVGEPFYPDFNDPNSATGLRVAAYNEDEGRTEVFQVEQKDGLWRIPSHHNYPADGREQLSKTASSIIGVSRKALVETSKASHKRYRLLDPLDRDVAGTEGRGDRVTLFKGDEPLVDFIIGEKTEEEGDTYYVRRADEDTVYTADLDVEITTQFADWIEPNLLDVTSGDVRQLVIDRYHVDEDRGVVVREDQSVLKRESASADWTMEDLNEESESLKTSEVTSMLSALRDLKIVGVRPKPPALSAFLRGDARSIPQSVEFDLNARGFYIANSGLVANEGNVFVGTDEGVMYILGFGQEFTGTE</sequence>
<evidence type="ECO:0000313" key="4">
    <source>
        <dbReference type="Proteomes" id="UP001642464"/>
    </source>
</evidence>
<feature type="domain" description="DUF4340" evidence="2">
    <location>
        <begin position="73"/>
        <end position="268"/>
    </location>
</feature>
<organism evidence="3 4">
    <name type="scientific">Durusdinium trenchii</name>
    <dbReference type="NCBI Taxonomy" id="1381693"/>
    <lineage>
        <taxon>Eukaryota</taxon>
        <taxon>Sar</taxon>
        <taxon>Alveolata</taxon>
        <taxon>Dinophyceae</taxon>
        <taxon>Suessiales</taxon>
        <taxon>Symbiodiniaceae</taxon>
        <taxon>Durusdinium</taxon>
    </lineage>
</organism>
<feature type="non-terminal residue" evidence="3">
    <location>
        <position position="332"/>
    </location>
</feature>
<evidence type="ECO:0000313" key="3">
    <source>
        <dbReference type="EMBL" id="CAK9043825.1"/>
    </source>
</evidence>
<comment type="caution">
    <text evidence="3">The sequence shown here is derived from an EMBL/GenBank/DDBJ whole genome shotgun (WGS) entry which is preliminary data.</text>
</comment>
<gene>
    <name evidence="3" type="ORF">SCF082_LOCUS24983</name>
</gene>
<dbReference type="InterPro" id="IPR025641">
    <property type="entry name" value="DUF4340"/>
</dbReference>
<accession>A0ABP0LX91</accession>
<dbReference type="Proteomes" id="UP001642464">
    <property type="component" value="Unassembled WGS sequence"/>
</dbReference>
<dbReference type="Pfam" id="PF14238">
    <property type="entry name" value="DUF4340"/>
    <property type="match status" value="1"/>
</dbReference>
<proteinExistence type="predicted"/>
<name>A0ABP0LX91_9DINO</name>
<feature type="signal peptide" evidence="1">
    <location>
        <begin position="1"/>
        <end position="16"/>
    </location>
</feature>
<reference evidence="3 4" key="1">
    <citation type="submission" date="2024-02" db="EMBL/GenBank/DDBJ databases">
        <authorList>
            <person name="Chen Y."/>
            <person name="Shah S."/>
            <person name="Dougan E. K."/>
            <person name="Thang M."/>
            <person name="Chan C."/>
        </authorList>
    </citation>
    <scope>NUCLEOTIDE SEQUENCE [LARGE SCALE GENOMIC DNA]</scope>
</reference>
<feature type="chain" id="PRO_5045119691" evidence="1">
    <location>
        <begin position="17"/>
        <end position="332"/>
    </location>
</feature>
<keyword evidence="4" id="KW-1185">Reference proteome</keyword>
<evidence type="ECO:0000256" key="1">
    <source>
        <dbReference type="SAM" id="SignalP"/>
    </source>
</evidence>
<protein>
    <submittedName>
        <fullName evidence="3">DUF4340 domain-containing protein</fullName>
    </submittedName>
</protein>